<dbReference type="Proteomes" id="UP000199110">
    <property type="component" value="Unassembled WGS sequence"/>
</dbReference>
<dbReference type="AlphaFoldDB" id="A0A1I3NPP6"/>
<organism evidence="2 3">
    <name type="scientific">Jannaschia pohangensis</name>
    <dbReference type="NCBI Taxonomy" id="390807"/>
    <lineage>
        <taxon>Bacteria</taxon>
        <taxon>Pseudomonadati</taxon>
        <taxon>Pseudomonadota</taxon>
        <taxon>Alphaproteobacteria</taxon>
        <taxon>Rhodobacterales</taxon>
        <taxon>Roseobacteraceae</taxon>
        <taxon>Jannaschia</taxon>
    </lineage>
</organism>
<reference evidence="2 3" key="1">
    <citation type="submission" date="2016-10" db="EMBL/GenBank/DDBJ databases">
        <authorList>
            <person name="de Groot N.N."/>
        </authorList>
    </citation>
    <scope>NUCLEOTIDE SEQUENCE [LARGE SCALE GENOMIC DNA]</scope>
    <source>
        <strain evidence="2 3">DSM 19073</strain>
    </source>
</reference>
<keyword evidence="1" id="KW-0732">Signal</keyword>
<feature type="chain" id="PRO_5011762008" evidence="1">
    <location>
        <begin position="24"/>
        <end position="192"/>
    </location>
</feature>
<proteinExistence type="predicted"/>
<protein>
    <submittedName>
        <fullName evidence="2">Uncharacterized protein</fullName>
    </submittedName>
</protein>
<evidence type="ECO:0000313" key="2">
    <source>
        <dbReference type="EMBL" id="SFJ11149.1"/>
    </source>
</evidence>
<name>A0A1I3NPP6_9RHOB</name>
<dbReference type="RefSeq" id="WP_139212334.1">
    <property type="nucleotide sequence ID" value="NZ_FORA01000002.1"/>
</dbReference>
<sequence length="192" mass="20366">MCPTLPLWAAAVAVGLVSTASMATGEPTRAEVIADMSRGVDMCLDALRTGDTRVIEALQTVYGTSVAVGTPTKALPKWSARLRLETLEEGTPDVRGCHVGTTDEWQESLVRPDIMTWAESKMTDVTADTAVTRFPVPVRLGGPARVWCEQSVGLFASIGHGLTGQGVDIAISRIDPETPPSPNTPPNPCNPE</sequence>
<dbReference type="STRING" id="390807.SAMN04488095_2213"/>
<evidence type="ECO:0000313" key="3">
    <source>
        <dbReference type="Proteomes" id="UP000199110"/>
    </source>
</evidence>
<gene>
    <name evidence="2" type="ORF">SAMN04488095_2213</name>
</gene>
<accession>A0A1I3NPP6</accession>
<keyword evidence="3" id="KW-1185">Reference proteome</keyword>
<feature type="signal peptide" evidence="1">
    <location>
        <begin position="1"/>
        <end position="23"/>
    </location>
</feature>
<dbReference type="EMBL" id="FORA01000002">
    <property type="protein sequence ID" value="SFJ11149.1"/>
    <property type="molecule type" value="Genomic_DNA"/>
</dbReference>
<evidence type="ECO:0000256" key="1">
    <source>
        <dbReference type="SAM" id="SignalP"/>
    </source>
</evidence>